<reference evidence="4 5" key="1">
    <citation type="journal article" date="2009" name="Stand. Genomic Sci.">
        <title>Complete genome sequence of Cryptobacterium curtum type strain (12-3).</title>
        <authorList>
            <person name="Mavrommatis K."/>
            <person name="Pukall R."/>
            <person name="Rohde C."/>
            <person name="Chen F."/>
            <person name="Sims D."/>
            <person name="Brettin T."/>
            <person name="Kuske C."/>
            <person name="Detter J.C."/>
            <person name="Han C."/>
            <person name="Lapidus A."/>
            <person name="Copeland A."/>
            <person name="Glavina Del Rio T."/>
            <person name="Nolan M."/>
            <person name="Lucas S."/>
            <person name="Tice H."/>
            <person name="Cheng J.F."/>
            <person name="Bruce D."/>
            <person name="Goodwin L."/>
            <person name="Pitluck S."/>
            <person name="Ovchinnikova G."/>
            <person name="Pati A."/>
            <person name="Ivanova N."/>
            <person name="Chen A."/>
            <person name="Palaniappan K."/>
            <person name="Chain P."/>
            <person name="D'haeseleer P."/>
            <person name="Goker M."/>
            <person name="Bristow J."/>
            <person name="Eisen J.A."/>
            <person name="Markowitz V."/>
            <person name="Hugenholtz P."/>
            <person name="Rohde M."/>
            <person name="Klenk H.P."/>
            <person name="Kyrpides N.C."/>
        </authorList>
    </citation>
    <scope>NUCLEOTIDE SEQUENCE [LARGE SCALE GENOMIC DNA]</scope>
    <source>
        <strain evidence="5">ATCC 700683 / DSM 15641 / 12-3</strain>
    </source>
</reference>
<organism evidence="4 5">
    <name type="scientific">Cryptobacterium curtum (strain ATCC 700683 / DSM 15641 / CCUG 43107 / 12-3)</name>
    <dbReference type="NCBI Taxonomy" id="469378"/>
    <lineage>
        <taxon>Bacteria</taxon>
        <taxon>Bacillati</taxon>
        <taxon>Actinomycetota</taxon>
        <taxon>Coriobacteriia</taxon>
        <taxon>Eggerthellales</taxon>
        <taxon>Eggerthellaceae</taxon>
        <taxon>Cryptobacterium</taxon>
    </lineage>
</organism>
<dbReference type="eggNOG" id="COG4961">
    <property type="taxonomic scope" value="Bacteria"/>
</dbReference>
<keyword evidence="2" id="KW-0472">Membrane</keyword>
<dbReference type="HOGENOM" id="CLU_134924_0_0_11"/>
<evidence type="ECO:0000313" key="4">
    <source>
        <dbReference type="EMBL" id="ACU94989.1"/>
    </source>
</evidence>
<dbReference type="EMBL" id="CP001682">
    <property type="protein sequence ID" value="ACU94989.1"/>
    <property type="molecule type" value="Genomic_DNA"/>
</dbReference>
<evidence type="ECO:0000313" key="5">
    <source>
        <dbReference type="Proteomes" id="UP000000954"/>
    </source>
</evidence>
<evidence type="ECO:0000256" key="1">
    <source>
        <dbReference type="SAM" id="MobiDB-lite"/>
    </source>
</evidence>
<dbReference type="Pfam" id="PF07811">
    <property type="entry name" value="TadE"/>
    <property type="match status" value="1"/>
</dbReference>
<feature type="transmembrane region" description="Helical" evidence="2">
    <location>
        <begin position="14"/>
        <end position="36"/>
    </location>
</feature>
<dbReference type="KEGG" id="ccu:Ccur_13110"/>
<keyword evidence="2" id="KW-0812">Transmembrane</keyword>
<keyword evidence="5" id="KW-1185">Reference proteome</keyword>
<gene>
    <name evidence="4" type="ordered locus">Ccur_13110</name>
</gene>
<protein>
    <submittedName>
        <fullName evidence="4">TadE-like protein</fullName>
    </submittedName>
</protein>
<name>C7ML42_CRYCD</name>
<dbReference type="STRING" id="469378.Ccur_13110"/>
<feature type="domain" description="TadE-like" evidence="3">
    <location>
        <begin position="8"/>
        <end position="50"/>
    </location>
</feature>
<dbReference type="RefSeq" id="WP_015778852.1">
    <property type="nucleotide sequence ID" value="NC_013170.1"/>
</dbReference>
<evidence type="ECO:0000259" key="3">
    <source>
        <dbReference type="Pfam" id="PF07811"/>
    </source>
</evidence>
<dbReference type="Proteomes" id="UP000000954">
    <property type="component" value="Chromosome"/>
</dbReference>
<keyword evidence="2" id="KW-1133">Transmembrane helix</keyword>
<proteinExistence type="predicted"/>
<accession>C7ML42</accession>
<sequence length="168" mass="18826">MLWRADSGQSTVEAAFLIPVLFMVVIVLVQPGIILYDRMVMRASAAQACRVLATAGQGETQIDSCRSMAVRHLGAIPPHELFHVQTAGDNSWEVELEGDEESTEVAVTIRNKIHLLPLIDVACRTLHITSEDDFFSFEVTETARTRPAWLQSGSPQEWVQGRERREHE</sequence>
<feature type="region of interest" description="Disordered" evidence="1">
    <location>
        <begin position="148"/>
        <end position="168"/>
    </location>
</feature>
<dbReference type="AlphaFoldDB" id="C7ML42"/>
<evidence type="ECO:0000256" key="2">
    <source>
        <dbReference type="SAM" id="Phobius"/>
    </source>
</evidence>
<dbReference type="InterPro" id="IPR012495">
    <property type="entry name" value="TadE-like_dom"/>
</dbReference>